<keyword evidence="2" id="KW-1185">Reference proteome</keyword>
<gene>
    <name evidence="1" type="ORF">X975_26896</name>
</gene>
<name>A0A087SVE1_STEMI</name>
<feature type="non-terminal residue" evidence="1">
    <location>
        <position position="37"/>
    </location>
</feature>
<evidence type="ECO:0000313" key="1">
    <source>
        <dbReference type="EMBL" id="KFM56830.1"/>
    </source>
</evidence>
<dbReference type="EMBL" id="KK112142">
    <property type="protein sequence ID" value="KFM56830.1"/>
    <property type="molecule type" value="Genomic_DNA"/>
</dbReference>
<reference evidence="1 2" key="1">
    <citation type="submission" date="2013-11" db="EMBL/GenBank/DDBJ databases">
        <title>Genome sequencing of Stegodyphus mimosarum.</title>
        <authorList>
            <person name="Bechsgaard J."/>
        </authorList>
    </citation>
    <scope>NUCLEOTIDE SEQUENCE [LARGE SCALE GENOMIC DNA]</scope>
</reference>
<dbReference type="AlphaFoldDB" id="A0A087SVE1"/>
<protein>
    <submittedName>
        <fullName evidence="1">Uncharacterized protein</fullName>
    </submittedName>
</protein>
<sequence length="37" mass="4221">MCCDDHHPCLCHSCLPAIHQLTEAVKAEFLDWEPTLI</sequence>
<evidence type="ECO:0000313" key="2">
    <source>
        <dbReference type="Proteomes" id="UP000054359"/>
    </source>
</evidence>
<proteinExistence type="predicted"/>
<organism evidence="1 2">
    <name type="scientific">Stegodyphus mimosarum</name>
    <name type="common">African social velvet spider</name>
    <dbReference type="NCBI Taxonomy" id="407821"/>
    <lineage>
        <taxon>Eukaryota</taxon>
        <taxon>Metazoa</taxon>
        <taxon>Ecdysozoa</taxon>
        <taxon>Arthropoda</taxon>
        <taxon>Chelicerata</taxon>
        <taxon>Arachnida</taxon>
        <taxon>Araneae</taxon>
        <taxon>Araneomorphae</taxon>
        <taxon>Entelegynae</taxon>
        <taxon>Eresoidea</taxon>
        <taxon>Eresidae</taxon>
        <taxon>Stegodyphus</taxon>
    </lineage>
</organism>
<dbReference type="Proteomes" id="UP000054359">
    <property type="component" value="Unassembled WGS sequence"/>
</dbReference>
<accession>A0A087SVE1</accession>